<dbReference type="InterPro" id="IPR000257">
    <property type="entry name" value="Uroporphyrinogen_deCOase"/>
</dbReference>
<dbReference type="EMBL" id="MFIV01000138">
    <property type="protein sequence ID" value="OGF98274.1"/>
    <property type="molecule type" value="Genomic_DNA"/>
</dbReference>
<dbReference type="InterPro" id="IPR038071">
    <property type="entry name" value="UROD/MetE-like_sf"/>
</dbReference>
<dbReference type="GO" id="GO:0006779">
    <property type="term" value="P:porphyrin-containing compound biosynthetic process"/>
    <property type="evidence" value="ECO:0007669"/>
    <property type="project" value="InterPro"/>
</dbReference>
<protein>
    <recommendedName>
        <fullName evidence="1">Uroporphyrinogen decarboxylase (URO-D) domain-containing protein</fullName>
    </recommendedName>
</protein>
<evidence type="ECO:0000313" key="3">
    <source>
        <dbReference type="Proteomes" id="UP000176992"/>
    </source>
</evidence>
<sequence>MKPRDIFLSSLKRLKTPRAAVGSATSCVTVDLMERAGAAFPEAHLKAGKMAALAATVHTVLGHDNVMPLFSVVHESAALGCEVDWGAKNRMPAISRPLYGKITDRIDIPGDFLEREGCAVPLKALELLKIDLGGEVTIVGKVFGPWTLGYHLFGVENFLIASLEEPQALKKVLRRLLEVTVRFGRAQLERGADALTLADHCTRDLCSPETYRDFLMEIHRELKERLGCPLILHICGDTADRIPYIRETGIDCFHFDSKVRPAAARKLAGESLALMGGTSNFEIIRRGTPETIAADVAEKLALGIDIIGPECAVPLDAPYRNLDLLTVEAIRQSGVRA</sequence>
<dbReference type="Proteomes" id="UP000176992">
    <property type="component" value="Unassembled WGS sequence"/>
</dbReference>
<dbReference type="Pfam" id="PF01208">
    <property type="entry name" value="URO-D"/>
    <property type="match status" value="1"/>
</dbReference>
<reference evidence="2 3" key="1">
    <citation type="journal article" date="2016" name="Nat. Commun.">
        <title>Thousands of microbial genomes shed light on interconnected biogeochemical processes in an aquifer system.</title>
        <authorList>
            <person name="Anantharaman K."/>
            <person name="Brown C.T."/>
            <person name="Hug L.A."/>
            <person name="Sharon I."/>
            <person name="Castelle C.J."/>
            <person name="Probst A.J."/>
            <person name="Thomas B.C."/>
            <person name="Singh A."/>
            <person name="Wilkins M.J."/>
            <person name="Karaoz U."/>
            <person name="Brodie E.L."/>
            <person name="Williams K.H."/>
            <person name="Hubbard S.S."/>
            <person name="Banfield J.F."/>
        </authorList>
    </citation>
    <scope>NUCLEOTIDE SEQUENCE [LARGE SCALE GENOMIC DNA]</scope>
</reference>
<accession>A0A1F5YDN0</accession>
<comment type="caution">
    <text evidence="2">The sequence shown here is derived from an EMBL/GenBank/DDBJ whole genome shotgun (WGS) entry which is preliminary data.</text>
</comment>
<evidence type="ECO:0000313" key="2">
    <source>
        <dbReference type="EMBL" id="OGF98274.1"/>
    </source>
</evidence>
<name>A0A1F5YDN0_9BACT</name>
<feature type="domain" description="Uroporphyrinogen decarboxylase (URO-D)" evidence="1">
    <location>
        <begin position="3"/>
        <end position="326"/>
    </location>
</feature>
<dbReference type="SUPFAM" id="SSF51726">
    <property type="entry name" value="UROD/MetE-like"/>
    <property type="match status" value="1"/>
</dbReference>
<proteinExistence type="predicted"/>
<dbReference type="InterPro" id="IPR052024">
    <property type="entry name" value="Methanogen_methyltrans"/>
</dbReference>
<dbReference type="PANTHER" id="PTHR47099">
    <property type="entry name" value="METHYLCOBAMIDE:COM METHYLTRANSFERASE MTBA"/>
    <property type="match status" value="1"/>
</dbReference>
<dbReference type="AlphaFoldDB" id="A0A1F5YDN0"/>
<dbReference type="Gene3D" id="3.20.20.210">
    <property type="match status" value="1"/>
</dbReference>
<gene>
    <name evidence="2" type="ORF">A2Z86_10335</name>
</gene>
<dbReference type="PANTHER" id="PTHR47099:SF1">
    <property type="entry name" value="METHYLCOBAMIDE:COM METHYLTRANSFERASE MTBA"/>
    <property type="match status" value="1"/>
</dbReference>
<dbReference type="GO" id="GO:0004853">
    <property type="term" value="F:uroporphyrinogen decarboxylase activity"/>
    <property type="evidence" value="ECO:0007669"/>
    <property type="project" value="InterPro"/>
</dbReference>
<organism evidence="2 3">
    <name type="scientific">Candidatus Glassbacteria bacterium GWA2_58_10</name>
    <dbReference type="NCBI Taxonomy" id="1817865"/>
    <lineage>
        <taxon>Bacteria</taxon>
        <taxon>Candidatus Glassiibacteriota</taxon>
    </lineage>
</organism>
<evidence type="ECO:0000259" key="1">
    <source>
        <dbReference type="Pfam" id="PF01208"/>
    </source>
</evidence>